<dbReference type="InterPro" id="IPR036291">
    <property type="entry name" value="NAD(P)-bd_dom_sf"/>
</dbReference>
<evidence type="ECO:0000256" key="1">
    <source>
        <dbReference type="ARBA" id="ARBA00023002"/>
    </source>
</evidence>
<dbReference type="GO" id="GO:0051287">
    <property type="term" value="F:NAD binding"/>
    <property type="evidence" value="ECO:0007669"/>
    <property type="project" value="InterPro"/>
</dbReference>
<dbReference type="InterPro" id="IPR050223">
    <property type="entry name" value="D-isomer_2-hydroxyacid_DH"/>
</dbReference>
<reference evidence="7" key="1">
    <citation type="journal article" date="2013" name="Genome Announc.">
        <title>Draft genome sequence of the grapevine dieback fungus Eutypa lata UCR-EL1.</title>
        <authorList>
            <person name="Blanco-Ulate B."/>
            <person name="Rolshausen P.E."/>
            <person name="Cantu D."/>
        </authorList>
    </citation>
    <scope>NUCLEOTIDE SEQUENCE [LARGE SCALE GENOMIC DNA]</scope>
    <source>
        <strain evidence="7">UCR-EL1</strain>
    </source>
</reference>
<dbReference type="Proteomes" id="UP000012174">
    <property type="component" value="Unassembled WGS sequence"/>
</dbReference>
<dbReference type="EMBL" id="KB707518">
    <property type="protein sequence ID" value="EMR61930.1"/>
    <property type="molecule type" value="Genomic_DNA"/>
</dbReference>
<evidence type="ECO:0000256" key="3">
    <source>
        <dbReference type="SAM" id="MobiDB-lite"/>
    </source>
</evidence>
<dbReference type="STRING" id="1287681.M7T5K3"/>
<dbReference type="eggNOG" id="KOG0067">
    <property type="taxonomic scope" value="Eukaryota"/>
</dbReference>
<evidence type="ECO:0000313" key="7">
    <source>
        <dbReference type="Proteomes" id="UP000012174"/>
    </source>
</evidence>
<protein>
    <submittedName>
        <fullName evidence="6">Putative d-isomer specific 2-hydroxyacid dehydrogenase protein</fullName>
    </submittedName>
</protein>
<dbReference type="GO" id="GO:0030267">
    <property type="term" value="F:glyoxylate reductase (NADPH) activity"/>
    <property type="evidence" value="ECO:0007669"/>
    <property type="project" value="TreeGrafter"/>
</dbReference>
<dbReference type="HOGENOM" id="CLU_019796_1_2_1"/>
<dbReference type="AlphaFoldDB" id="M7T5K3"/>
<evidence type="ECO:0000259" key="4">
    <source>
        <dbReference type="Pfam" id="PF00389"/>
    </source>
</evidence>
<name>M7T5K3_EUTLA</name>
<feature type="compositionally biased region" description="Low complexity" evidence="3">
    <location>
        <begin position="69"/>
        <end position="83"/>
    </location>
</feature>
<dbReference type="InterPro" id="IPR029753">
    <property type="entry name" value="D-isomer_DH_CS"/>
</dbReference>
<feature type="region of interest" description="Disordered" evidence="3">
    <location>
        <begin position="1"/>
        <end position="50"/>
    </location>
</feature>
<dbReference type="PANTHER" id="PTHR10996">
    <property type="entry name" value="2-HYDROXYACID DEHYDROGENASE-RELATED"/>
    <property type="match status" value="1"/>
</dbReference>
<dbReference type="InterPro" id="IPR006140">
    <property type="entry name" value="D-isomer_DH_NAD-bd"/>
</dbReference>
<feature type="domain" description="D-isomer specific 2-hydroxyacid dehydrogenase catalytic" evidence="4">
    <location>
        <begin position="181"/>
        <end position="473"/>
    </location>
</feature>
<evidence type="ECO:0000259" key="5">
    <source>
        <dbReference type="Pfam" id="PF02826"/>
    </source>
</evidence>
<dbReference type="PROSITE" id="PS00671">
    <property type="entry name" value="D_2_HYDROXYACID_DH_3"/>
    <property type="match status" value="1"/>
</dbReference>
<feature type="compositionally biased region" description="Pro residues" evidence="3">
    <location>
        <begin position="89"/>
        <end position="102"/>
    </location>
</feature>
<dbReference type="GO" id="GO:0005829">
    <property type="term" value="C:cytosol"/>
    <property type="evidence" value="ECO:0007669"/>
    <property type="project" value="TreeGrafter"/>
</dbReference>
<dbReference type="KEGG" id="ela:UCREL1_11132"/>
<dbReference type="Pfam" id="PF00389">
    <property type="entry name" value="2-Hacid_dh"/>
    <property type="match status" value="1"/>
</dbReference>
<comment type="similarity">
    <text evidence="2">Belongs to the D-isomer specific 2-hydroxyacid dehydrogenase family.</text>
</comment>
<feature type="domain" description="D-isomer specific 2-hydroxyacid dehydrogenase NAD-binding" evidence="5">
    <location>
        <begin position="275"/>
        <end position="441"/>
    </location>
</feature>
<evidence type="ECO:0000256" key="2">
    <source>
        <dbReference type="RuleBase" id="RU003719"/>
    </source>
</evidence>
<dbReference type="Gene3D" id="3.40.50.720">
    <property type="entry name" value="NAD(P)-binding Rossmann-like Domain"/>
    <property type="match status" value="2"/>
</dbReference>
<dbReference type="Pfam" id="PF02826">
    <property type="entry name" value="2-Hacid_dh_C"/>
    <property type="match status" value="1"/>
</dbReference>
<dbReference type="OMA" id="LPWCMGA"/>
<dbReference type="GO" id="GO:0016618">
    <property type="term" value="F:hydroxypyruvate reductase [NAD(P)H] activity"/>
    <property type="evidence" value="ECO:0007669"/>
    <property type="project" value="TreeGrafter"/>
</dbReference>
<proteinExistence type="inferred from homology"/>
<sequence length="483" mass="50514">MAEPTNTPLPTAPGTPISATPRSASPAPGYGDITPPAGSRLGLGPSSLTVPIPVHIPAAAATTFSSSSPLAAAPASQPTTTIPDLVVPSPSPSPPSPPPPSAPLNTTTVTGRKPKVLHIGDPIRYNPEAFADFAARFDVVRPEAAERERAEFATALRDRRWGDFDAIYRPFWGSGGEMGNWDAELVALLPDSVRVFASAGAGFDWADVRLLGERGIIYCNSGLAAAEAVADFAVAMIISTFRALPYCITSATSLSSSSTPSPSPSTFRTCHALATAQSHNLRNHTLGLIGLGNIGQRIARRMHLAFGMQILYYDVERKSSSIEAELNSSSSSSNNGGNGSGSIYRDSLERLARESDCVVLCTPAGAGQQLINKESLACFRPGARFVNVARGSLVDEDALADALDDGRISAVALDVHAAEPSVSARLASYAGTKALLTCHNAGGTVETHAGFEELGMRNISAVLEGREAITPVNLGFLKVKENK</sequence>
<keyword evidence="7" id="KW-1185">Reference proteome</keyword>
<gene>
    <name evidence="6" type="ORF">UCREL1_11132</name>
</gene>
<accession>M7T5K3</accession>
<feature type="region of interest" description="Disordered" evidence="3">
    <location>
        <begin position="69"/>
        <end position="113"/>
    </location>
</feature>
<keyword evidence="1 2" id="KW-0560">Oxidoreductase</keyword>
<dbReference type="OrthoDB" id="9991913at2759"/>
<dbReference type="InterPro" id="IPR006139">
    <property type="entry name" value="D-isomer_2_OHA_DH_cat_dom"/>
</dbReference>
<dbReference type="SUPFAM" id="SSF52283">
    <property type="entry name" value="Formate/glycerate dehydrogenase catalytic domain-like"/>
    <property type="match status" value="1"/>
</dbReference>
<evidence type="ECO:0000313" key="6">
    <source>
        <dbReference type="EMBL" id="EMR61930.1"/>
    </source>
</evidence>
<dbReference type="CDD" id="cd12168">
    <property type="entry name" value="Mand_dh_like"/>
    <property type="match status" value="1"/>
</dbReference>
<dbReference type="PANTHER" id="PTHR10996:SF281">
    <property type="entry name" value="D-ISOMER SPECIFIC 2-HYDROXYACID DEHYDROGENASE NAD-BINDING DOMAIN-CONTAINING PROTEIN-RELATED"/>
    <property type="match status" value="1"/>
</dbReference>
<dbReference type="SUPFAM" id="SSF51735">
    <property type="entry name" value="NAD(P)-binding Rossmann-fold domains"/>
    <property type="match status" value="1"/>
</dbReference>
<organism evidence="6 7">
    <name type="scientific">Eutypa lata (strain UCR-EL1)</name>
    <name type="common">Grapevine dieback disease fungus</name>
    <name type="synonym">Eutypa armeniacae</name>
    <dbReference type="NCBI Taxonomy" id="1287681"/>
    <lineage>
        <taxon>Eukaryota</taxon>
        <taxon>Fungi</taxon>
        <taxon>Dikarya</taxon>
        <taxon>Ascomycota</taxon>
        <taxon>Pezizomycotina</taxon>
        <taxon>Sordariomycetes</taxon>
        <taxon>Xylariomycetidae</taxon>
        <taxon>Xylariales</taxon>
        <taxon>Diatrypaceae</taxon>
        <taxon>Eutypa</taxon>
    </lineage>
</organism>